<sequence>MEFDYIIVGAGSAGCVLASRLTEDASVSVCLLEAGPSDWHPAIHVPLGLLWMMRSSGMNWNLDTQPEPELAGRRLFWPRGKTLGGSSSSNAMCYIRGHAKDYDDWAALGCKGWSFKEVLPYFKKSENQERGADEFHGTGGPLNVADLRSSNELCHAFVKAGVEAGYPHNRDFNGARQEGVGFFQVTQKNGERCSAAKGYLTPVRARQNLTVITGVQATRILTELNQRGVPRATGVQYVKGGRQLAVQATREVLLSAGAIFSPQLLMLSGIGDKAELAAMGIDCIKHLPGVGKNLQDHLDVMVVQQSRKRVSYNLGVGNLVKGPWFLTRYALRRDGILTTNGAEACGFIKSDDQQAIPDLQFHFTSAKLKDHGRNLSFLMGHGYSLHVCNLRPLSRGTVSMVSKDPLQPPAIHANYLSHPDDIAKMVKGVKHARRILSQGAMDKYRSDEVLPGKTVQSDADIEKFVRQYAETIYHPVGTCKMGVDDMAVVDPELRVLGIEQLRVVDASVMPLLVGGNTNAPTIMIAEKAADMIVNTDYSTRESRAMRVQLSGSL</sequence>
<evidence type="ECO:0000256" key="1">
    <source>
        <dbReference type="ARBA" id="ARBA00001974"/>
    </source>
</evidence>
<comment type="cofactor">
    <cofactor evidence="1">
        <name>FAD</name>
        <dbReference type="ChEBI" id="CHEBI:57692"/>
    </cofactor>
</comment>
<dbReference type="InterPro" id="IPR012132">
    <property type="entry name" value="GMC_OxRdtase"/>
</dbReference>
<dbReference type="PATRIC" id="fig|1263865.4.peg.3711"/>
<evidence type="ECO:0000313" key="7">
    <source>
        <dbReference type="EMBL" id="ESQ97719.1"/>
    </source>
</evidence>
<evidence type="ECO:0000256" key="4">
    <source>
        <dbReference type="ARBA" id="ARBA00022827"/>
    </source>
</evidence>
<keyword evidence="5" id="KW-0560">Oxidoreductase</keyword>
<reference evidence="7 8" key="1">
    <citation type="submission" date="2013-07" db="EMBL/GenBank/DDBJ databases">
        <authorList>
            <person name="Schaap P.J."/>
            <person name="Mehboob F."/>
            <person name="Oosterkamp M.J."/>
            <person name="de Vos W.M."/>
            <person name="Stams A.J.M."/>
            <person name="Koehorst J.J."/>
        </authorList>
    </citation>
    <scope>NUCLEOTIDE SEQUENCE [LARGE SCALE GENOMIC DNA]</scope>
    <source>
        <strain evidence="7 8">AW-1</strain>
    </source>
</reference>
<dbReference type="SUPFAM" id="SSF51905">
    <property type="entry name" value="FAD/NAD(P)-binding domain"/>
    <property type="match status" value="1"/>
</dbReference>
<evidence type="ECO:0000259" key="6">
    <source>
        <dbReference type="PROSITE" id="PS00624"/>
    </source>
</evidence>
<comment type="caution">
    <text evidence="7">The sequence shown here is derived from an EMBL/GenBank/DDBJ whole genome shotgun (WGS) entry which is preliminary data.</text>
</comment>
<feature type="domain" description="Glucose-methanol-choline oxidoreductase N-terminal" evidence="6">
    <location>
        <begin position="257"/>
        <end position="271"/>
    </location>
</feature>
<dbReference type="Pfam" id="PF05199">
    <property type="entry name" value="GMC_oxred_C"/>
    <property type="match status" value="1"/>
</dbReference>
<accession>V4Q4T7</accession>
<name>V4Q4T7_STUCH</name>
<dbReference type="Pfam" id="PF00732">
    <property type="entry name" value="GMC_oxred_N"/>
    <property type="match status" value="1"/>
</dbReference>
<organism evidence="7 8">
    <name type="scientific">Stutzerimonas chloritidismutans AW-1</name>
    <dbReference type="NCBI Taxonomy" id="1263865"/>
    <lineage>
        <taxon>Bacteria</taxon>
        <taxon>Pseudomonadati</taxon>
        <taxon>Pseudomonadota</taxon>
        <taxon>Gammaproteobacteria</taxon>
        <taxon>Pseudomonadales</taxon>
        <taxon>Pseudomonadaceae</taxon>
        <taxon>Stutzerimonas</taxon>
    </lineage>
</organism>
<protein>
    <recommendedName>
        <fullName evidence="6">Glucose-methanol-choline oxidoreductase N-terminal domain-containing protein</fullName>
    </recommendedName>
</protein>
<keyword evidence="4" id="KW-0274">FAD</keyword>
<dbReference type="SUPFAM" id="SSF54373">
    <property type="entry name" value="FAD-linked reductases, C-terminal domain"/>
    <property type="match status" value="1"/>
</dbReference>
<dbReference type="NCBIfam" id="NF002550">
    <property type="entry name" value="PRK02106.1"/>
    <property type="match status" value="1"/>
</dbReference>
<dbReference type="PROSITE" id="PS00624">
    <property type="entry name" value="GMC_OXRED_2"/>
    <property type="match status" value="1"/>
</dbReference>
<dbReference type="RefSeq" id="WP_023446493.1">
    <property type="nucleotide sequence ID" value="NZ_AOFQ01000058.1"/>
</dbReference>
<dbReference type="Proteomes" id="UP000017822">
    <property type="component" value="Unassembled WGS sequence"/>
</dbReference>
<keyword evidence="3" id="KW-0285">Flavoprotein</keyword>
<gene>
    <name evidence="7" type="ORF">F753_19245</name>
</gene>
<dbReference type="PANTHER" id="PTHR11552">
    <property type="entry name" value="GLUCOSE-METHANOL-CHOLINE GMC OXIDOREDUCTASE"/>
    <property type="match status" value="1"/>
</dbReference>
<dbReference type="GO" id="GO:0050660">
    <property type="term" value="F:flavin adenine dinucleotide binding"/>
    <property type="evidence" value="ECO:0007669"/>
    <property type="project" value="InterPro"/>
</dbReference>
<dbReference type="AlphaFoldDB" id="V4Q4T7"/>
<dbReference type="InterPro" id="IPR036188">
    <property type="entry name" value="FAD/NAD-bd_sf"/>
</dbReference>
<evidence type="ECO:0000313" key="8">
    <source>
        <dbReference type="Proteomes" id="UP000017822"/>
    </source>
</evidence>
<dbReference type="Gene3D" id="3.30.560.10">
    <property type="entry name" value="Glucose Oxidase, domain 3"/>
    <property type="match status" value="1"/>
</dbReference>
<dbReference type="InterPro" id="IPR007867">
    <property type="entry name" value="GMC_OxRtase_C"/>
</dbReference>
<dbReference type="PANTHER" id="PTHR11552:SF147">
    <property type="entry name" value="CHOLINE DEHYDROGENASE, MITOCHONDRIAL"/>
    <property type="match status" value="1"/>
</dbReference>
<evidence type="ECO:0000256" key="3">
    <source>
        <dbReference type="ARBA" id="ARBA00022630"/>
    </source>
</evidence>
<evidence type="ECO:0000256" key="2">
    <source>
        <dbReference type="ARBA" id="ARBA00010790"/>
    </source>
</evidence>
<dbReference type="EMBL" id="AOFQ01000058">
    <property type="protein sequence ID" value="ESQ97719.1"/>
    <property type="molecule type" value="Genomic_DNA"/>
</dbReference>
<proteinExistence type="inferred from homology"/>
<evidence type="ECO:0000256" key="5">
    <source>
        <dbReference type="ARBA" id="ARBA00023002"/>
    </source>
</evidence>
<comment type="similarity">
    <text evidence="2">Belongs to the GMC oxidoreductase family.</text>
</comment>
<dbReference type="PIRSF" id="PIRSF000137">
    <property type="entry name" value="Alcohol_oxidase"/>
    <property type="match status" value="1"/>
</dbReference>
<dbReference type="Gene3D" id="3.50.50.60">
    <property type="entry name" value="FAD/NAD(P)-binding domain"/>
    <property type="match status" value="1"/>
</dbReference>
<dbReference type="GO" id="GO:0016614">
    <property type="term" value="F:oxidoreductase activity, acting on CH-OH group of donors"/>
    <property type="evidence" value="ECO:0007669"/>
    <property type="project" value="InterPro"/>
</dbReference>
<dbReference type="InterPro" id="IPR000172">
    <property type="entry name" value="GMC_OxRdtase_N"/>
</dbReference>